<keyword evidence="1" id="KW-0732">Signal</keyword>
<accession>A0A1E7Z6M3</accession>
<dbReference type="OrthoDB" id="10001924at2"/>
<evidence type="ECO:0000313" key="2">
    <source>
        <dbReference type="EMBL" id="OFC69193.1"/>
    </source>
</evidence>
<protein>
    <recommendedName>
        <fullName evidence="4">DUF2946 domain-containing protein</fullName>
    </recommendedName>
</protein>
<comment type="caution">
    <text evidence="2">The sequence shown here is derived from an EMBL/GenBank/DDBJ whole genome shotgun (WGS) entry which is preliminary data.</text>
</comment>
<reference evidence="2 3" key="1">
    <citation type="submission" date="2016-08" db="EMBL/GenBank/DDBJ databases">
        <authorList>
            <person name="Seilhamer J.J."/>
        </authorList>
    </citation>
    <scope>NUCLEOTIDE SEQUENCE [LARGE SCALE GENOMIC DNA]</scope>
    <source>
        <strain evidence="2 3">KCTC 42603</strain>
    </source>
</reference>
<feature type="chain" id="PRO_5009209409" description="DUF2946 domain-containing protein" evidence="1">
    <location>
        <begin position="24"/>
        <end position="116"/>
    </location>
</feature>
<dbReference type="Proteomes" id="UP000175691">
    <property type="component" value="Unassembled WGS sequence"/>
</dbReference>
<sequence>MRSRSFKTLILLLLLSVSSQAMSVVFDSHAAHQDTDFHVKSDAVDISGTQFQEDPKTTDKYGLDCQHCCHCHGAQHIYLPVAVKALNTDNQFYTRHSLIQPLTEGHWSNLLRPPIA</sequence>
<organism evidence="2 3">
    <name type="scientific">Alteromonas confluentis</name>
    <dbReference type="NCBI Taxonomy" id="1656094"/>
    <lineage>
        <taxon>Bacteria</taxon>
        <taxon>Pseudomonadati</taxon>
        <taxon>Pseudomonadota</taxon>
        <taxon>Gammaproteobacteria</taxon>
        <taxon>Alteromonadales</taxon>
        <taxon>Alteromonadaceae</taxon>
        <taxon>Alteromonas/Salinimonas group</taxon>
        <taxon>Alteromonas</taxon>
    </lineage>
</organism>
<dbReference type="STRING" id="1656094.BFC18_20985"/>
<feature type="signal peptide" evidence="1">
    <location>
        <begin position="1"/>
        <end position="23"/>
    </location>
</feature>
<evidence type="ECO:0000256" key="1">
    <source>
        <dbReference type="SAM" id="SignalP"/>
    </source>
</evidence>
<evidence type="ECO:0008006" key="4">
    <source>
        <dbReference type="Google" id="ProtNLM"/>
    </source>
</evidence>
<keyword evidence="3" id="KW-1185">Reference proteome</keyword>
<evidence type="ECO:0000313" key="3">
    <source>
        <dbReference type="Proteomes" id="UP000175691"/>
    </source>
</evidence>
<dbReference type="AlphaFoldDB" id="A0A1E7Z6M3"/>
<dbReference type="RefSeq" id="WP_070127427.1">
    <property type="nucleotide sequence ID" value="NZ_MDHN01000041.1"/>
</dbReference>
<gene>
    <name evidence="2" type="ORF">BFC18_20985</name>
</gene>
<dbReference type="EMBL" id="MDHN01000041">
    <property type="protein sequence ID" value="OFC69193.1"/>
    <property type="molecule type" value="Genomic_DNA"/>
</dbReference>
<name>A0A1E7Z6M3_9ALTE</name>
<proteinExistence type="predicted"/>